<reference evidence="1" key="1">
    <citation type="submission" date="2023-04" db="EMBL/GenBank/DDBJ databases">
        <title>Candida boidinii NBRC 1967.</title>
        <authorList>
            <person name="Ichikawa N."/>
            <person name="Sato H."/>
            <person name="Tonouchi N."/>
        </authorList>
    </citation>
    <scope>NUCLEOTIDE SEQUENCE</scope>
    <source>
        <strain evidence="1">NBRC 1967</strain>
    </source>
</reference>
<dbReference type="Proteomes" id="UP001165101">
    <property type="component" value="Unassembled WGS sequence"/>
</dbReference>
<sequence>MLTAHQDVVPVPKETWEKWSFEPFSGSYDGKYIYGRGSSDNKDVLIGLMETIELLIEDDFKPERTIVLAFGFDEEGSGFHGSFYIAKFLEERYGKDCMYAIIDEGGKVFKFKDTRFAFAATREKGYFDGIVDLFTPGGHSSMPPDHTSIGIISEFVKSLEDDPYKPILTPENPFLTGLQCFAKYSNSSLIPNSVMDDIILAEFNQLSNFKTRKFISMEKKLKYLAQTSQSVDIINGGEKANALPEYVSVLINHRIAIEQTVQDIVNNINSKLLPLCEKYDLGLIQFGETVIEPTVKGYFNFTHHNTLEVSPLTPAFDDKWDLLSGTIRYLYEDLIYPEFYHNEDDPNTDSKFVVTTPTIMSGNTDTKRYWNLSNYIYRFTPGEMDLSLNNIHSIDEHLEFSSHLQLIQFFYNYILAVDEDNSE</sequence>
<name>A0ACB5TLT4_CANBO</name>
<evidence type="ECO:0000313" key="2">
    <source>
        <dbReference type="Proteomes" id="UP001165101"/>
    </source>
</evidence>
<proteinExistence type="predicted"/>
<accession>A0ACB5TLT4</accession>
<gene>
    <name evidence="1" type="ORF">Cboi01_000212800</name>
</gene>
<evidence type="ECO:0000313" key="1">
    <source>
        <dbReference type="EMBL" id="GME91048.1"/>
    </source>
</evidence>
<dbReference type="EMBL" id="BSXV01000899">
    <property type="protein sequence ID" value="GME91048.1"/>
    <property type="molecule type" value="Genomic_DNA"/>
</dbReference>
<organism evidence="1 2">
    <name type="scientific">Candida boidinii</name>
    <name type="common">Yeast</name>
    <dbReference type="NCBI Taxonomy" id="5477"/>
    <lineage>
        <taxon>Eukaryota</taxon>
        <taxon>Fungi</taxon>
        <taxon>Dikarya</taxon>
        <taxon>Ascomycota</taxon>
        <taxon>Saccharomycotina</taxon>
        <taxon>Pichiomycetes</taxon>
        <taxon>Pichiales</taxon>
        <taxon>Pichiaceae</taxon>
        <taxon>Ogataea</taxon>
        <taxon>Ogataea/Candida clade</taxon>
    </lineage>
</organism>
<keyword evidence="2" id="KW-1185">Reference proteome</keyword>
<comment type="caution">
    <text evidence="1">The sequence shown here is derived from an EMBL/GenBank/DDBJ whole genome shotgun (WGS) entry which is preliminary data.</text>
</comment>
<protein>
    <submittedName>
        <fullName evidence="1">Unnamed protein product</fullName>
    </submittedName>
</protein>